<dbReference type="InterPro" id="IPR003660">
    <property type="entry name" value="HAMP_dom"/>
</dbReference>
<dbReference type="Pfam" id="PF00672">
    <property type="entry name" value="HAMP"/>
    <property type="match status" value="1"/>
</dbReference>
<evidence type="ECO:0000313" key="7">
    <source>
        <dbReference type="EMBL" id="MEK8030336.1"/>
    </source>
</evidence>
<keyword evidence="3" id="KW-0807">Transducer</keyword>
<evidence type="ECO:0000256" key="2">
    <source>
        <dbReference type="ARBA" id="ARBA00029447"/>
    </source>
</evidence>
<dbReference type="Pfam" id="PF00015">
    <property type="entry name" value="MCPsignal"/>
    <property type="match status" value="1"/>
</dbReference>
<dbReference type="InterPro" id="IPR004089">
    <property type="entry name" value="MCPsignal_dom"/>
</dbReference>
<evidence type="ECO:0000256" key="1">
    <source>
        <dbReference type="ARBA" id="ARBA00022481"/>
    </source>
</evidence>
<keyword evidence="4" id="KW-1133">Transmembrane helix</keyword>
<dbReference type="CDD" id="cd06225">
    <property type="entry name" value="HAMP"/>
    <property type="match status" value="1"/>
</dbReference>
<dbReference type="EMBL" id="JBBUTG010000003">
    <property type="protein sequence ID" value="MEK8030336.1"/>
    <property type="molecule type" value="Genomic_DNA"/>
</dbReference>
<keyword evidence="8" id="KW-1185">Reference proteome</keyword>
<proteinExistence type="inferred from homology"/>
<sequence>MISLSHLRIGPRLGLGFTIAVLVTVSMALFARSEFQELSAQVKALAGQRMATVAVLAEVKDNLNVMARGARNIILIADEAGKKSEKQRIDESAKAIDGLFKRLNEMVTTETGRPLLQAVSAAALPYKEAMDQAVAFGMQGDDPAAISALLKQVRPVQATYFKAVDALVQHEQAEMTATAQHIDQMATQDGAWLLALAALGAAVGVVVGIGITQSIVRPLGDAVSLARTVARGDLSSRISPRGKDEVAELLYAMKSMNEGLVAVVAQVRQSSDSIATGSSQIATGTADLSQRTEEQASNLQQTAASMEQLAGTVRSSAETAREAHQLADDTVEAARHGGDAVALVVSTMREIAQSSQRIHDIIGVIDGIAFQTNILALNAAVEAARAGEQGRGFAVVAGEVRLLAQRSAEAAKEIKTLIGSSVERVDIGARQVDVAGQAMSSIVHRVERVGTLIREISNSAAEQSTGIGQVGEAVAQLDQVTQQNAALVEQSAAATESLREQASRLAETVRQFKLAVA</sequence>
<dbReference type="PROSITE" id="PS50885">
    <property type="entry name" value="HAMP"/>
    <property type="match status" value="1"/>
</dbReference>
<keyword evidence="1" id="KW-0488">Methylation</keyword>
<dbReference type="CDD" id="cd11386">
    <property type="entry name" value="MCP_signal"/>
    <property type="match status" value="1"/>
</dbReference>
<dbReference type="InterPro" id="IPR047347">
    <property type="entry name" value="YvaQ-like_sensor"/>
</dbReference>
<dbReference type="PROSITE" id="PS50111">
    <property type="entry name" value="CHEMOTAXIS_TRANSDUC_2"/>
    <property type="match status" value="1"/>
</dbReference>
<dbReference type="RefSeq" id="WP_341424703.1">
    <property type="nucleotide sequence ID" value="NZ_JBBUTG010000003.1"/>
</dbReference>
<dbReference type="PRINTS" id="PR00260">
    <property type="entry name" value="CHEMTRNSDUCR"/>
</dbReference>
<keyword evidence="4" id="KW-0472">Membrane</keyword>
<dbReference type="InterPro" id="IPR004090">
    <property type="entry name" value="Chemotax_Me-accpt_rcpt"/>
</dbReference>
<comment type="caution">
    <text evidence="7">The sequence shown here is derived from an EMBL/GenBank/DDBJ whole genome shotgun (WGS) entry which is preliminary data.</text>
</comment>
<organism evidence="7 8">
    <name type="scientific">Ideonella lacteola</name>
    <dbReference type="NCBI Taxonomy" id="2984193"/>
    <lineage>
        <taxon>Bacteria</taxon>
        <taxon>Pseudomonadati</taxon>
        <taxon>Pseudomonadota</taxon>
        <taxon>Betaproteobacteria</taxon>
        <taxon>Burkholderiales</taxon>
        <taxon>Sphaerotilaceae</taxon>
        <taxon>Ideonella</taxon>
    </lineage>
</organism>
<dbReference type="SMART" id="SM00304">
    <property type="entry name" value="HAMP"/>
    <property type="match status" value="1"/>
</dbReference>
<dbReference type="PANTHER" id="PTHR43531">
    <property type="entry name" value="PROTEIN ICFG"/>
    <property type="match status" value="1"/>
</dbReference>
<protein>
    <submittedName>
        <fullName evidence="7">Methyl-accepting chemotaxis protein</fullName>
    </submittedName>
</protein>
<name>A0ABU9BKH3_9BURK</name>
<dbReference type="Proteomes" id="UP001371218">
    <property type="component" value="Unassembled WGS sequence"/>
</dbReference>
<dbReference type="SUPFAM" id="SSF58104">
    <property type="entry name" value="Methyl-accepting chemotaxis protein (MCP) signaling domain"/>
    <property type="match status" value="1"/>
</dbReference>
<dbReference type="InterPro" id="IPR051310">
    <property type="entry name" value="MCP_chemotaxis"/>
</dbReference>
<evidence type="ECO:0000259" key="6">
    <source>
        <dbReference type="PROSITE" id="PS50885"/>
    </source>
</evidence>
<evidence type="ECO:0000256" key="3">
    <source>
        <dbReference type="PROSITE-ProRule" id="PRU00284"/>
    </source>
</evidence>
<keyword evidence="4" id="KW-0812">Transmembrane</keyword>
<feature type="transmembrane region" description="Helical" evidence="4">
    <location>
        <begin position="12"/>
        <end position="31"/>
    </location>
</feature>
<accession>A0ABU9BKH3</accession>
<dbReference type="CDD" id="cd19411">
    <property type="entry name" value="MCP2201-like_sensor"/>
    <property type="match status" value="1"/>
</dbReference>
<evidence type="ECO:0000256" key="4">
    <source>
        <dbReference type="SAM" id="Phobius"/>
    </source>
</evidence>
<evidence type="ECO:0000313" key="8">
    <source>
        <dbReference type="Proteomes" id="UP001371218"/>
    </source>
</evidence>
<reference evidence="7 8" key="1">
    <citation type="submission" date="2024-04" db="EMBL/GenBank/DDBJ databases">
        <title>Novel species of the genus Ideonella isolated from streams.</title>
        <authorList>
            <person name="Lu H."/>
        </authorList>
    </citation>
    <scope>NUCLEOTIDE SEQUENCE [LARGE SCALE GENOMIC DNA]</scope>
    <source>
        <strain evidence="7 8">DXS29W</strain>
    </source>
</reference>
<dbReference type="Gene3D" id="1.10.287.950">
    <property type="entry name" value="Methyl-accepting chemotaxis protein"/>
    <property type="match status" value="1"/>
</dbReference>
<dbReference type="InterPro" id="IPR024478">
    <property type="entry name" value="HlyB_4HB_MCP"/>
</dbReference>
<feature type="domain" description="HAMP" evidence="6">
    <location>
        <begin position="213"/>
        <end position="265"/>
    </location>
</feature>
<evidence type="ECO:0000259" key="5">
    <source>
        <dbReference type="PROSITE" id="PS50111"/>
    </source>
</evidence>
<dbReference type="Pfam" id="PF12729">
    <property type="entry name" value="4HB_MCP_1"/>
    <property type="match status" value="1"/>
</dbReference>
<feature type="transmembrane region" description="Helical" evidence="4">
    <location>
        <begin position="191"/>
        <end position="211"/>
    </location>
</feature>
<dbReference type="SMART" id="SM00283">
    <property type="entry name" value="MA"/>
    <property type="match status" value="1"/>
</dbReference>
<dbReference type="PANTHER" id="PTHR43531:SF14">
    <property type="entry name" value="METHYL-ACCEPTING CHEMOTAXIS PROTEIN I-RELATED"/>
    <property type="match status" value="1"/>
</dbReference>
<gene>
    <name evidence="7" type="ORF">AACH06_05820</name>
</gene>
<feature type="domain" description="Methyl-accepting transducer" evidence="5">
    <location>
        <begin position="270"/>
        <end position="499"/>
    </location>
</feature>
<comment type="similarity">
    <text evidence="2">Belongs to the methyl-accepting chemotaxis (MCP) protein family.</text>
</comment>